<evidence type="ECO:0000256" key="7">
    <source>
        <dbReference type="ARBA" id="ARBA00022967"/>
    </source>
</evidence>
<keyword evidence="9" id="KW-0472">Membrane</keyword>
<dbReference type="EC" id="3.6.3.-" evidence="11"/>
<keyword evidence="1" id="KW-0813">Transport</keyword>
<gene>
    <name evidence="11" type="ORF">FHS30_002890</name>
</gene>
<keyword evidence="8" id="KW-0406">Ion transport</keyword>
<dbReference type="InterPro" id="IPR050153">
    <property type="entry name" value="Metal_Ion_Import_ABC"/>
</dbReference>
<evidence type="ECO:0000256" key="5">
    <source>
        <dbReference type="ARBA" id="ARBA00022840"/>
    </source>
</evidence>
<evidence type="ECO:0000313" key="11">
    <source>
        <dbReference type="EMBL" id="MBB3169677.1"/>
    </source>
</evidence>
<evidence type="ECO:0000259" key="10">
    <source>
        <dbReference type="PROSITE" id="PS50893"/>
    </source>
</evidence>
<keyword evidence="2" id="KW-1003">Cell membrane</keyword>
<dbReference type="Pfam" id="PF00005">
    <property type="entry name" value="ABC_tran"/>
    <property type="match status" value="1"/>
</dbReference>
<dbReference type="InterPro" id="IPR027417">
    <property type="entry name" value="P-loop_NTPase"/>
</dbReference>
<dbReference type="InterPro" id="IPR003593">
    <property type="entry name" value="AAA+_ATPase"/>
</dbReference>
<keyword evidence="6" id="KW-0864">Zinc transport</keyword>
<keyword evidence="4" id="KW-0862">Zinc</keyword>
<accession>A0A839UWE4</accession>
<dbReference type="PANTHER" id="PTHR42734:SF9">
    <property type="entry name" value="ZINC IMPORT ATP-BINDING PROTEIN ZNUC"/>
    <property type="match status" value="1"/>
</dbReference>
<dbReference type="InterPro" id="IPR003439">
    <property type="entry name" value="ABC_transporter-like_ATP-bd"/>
</dbReference>
<keyword evidence="12" id="KW-1185">Reference proteome</keyword>
<dbReference type="Gene3D" id="3.40.50.300">
    <property type="entry name" value="P-loop containing nucleotide triphosphate hydrolases"/>
    <property type="match status" value="1"/>
</dbReference>
<keyword evidence="11" id="KW-0378">Hydrolase</keyword>
<dbReference type="GO" id="GO:0010043">
    <property type="term" value="P:response to zinc ion"/>
    <property type="evidence" value="ECO:0007669"/>
    <property type="project" value="TreeGrafter"/>
</dbReference>
<evidence type="ECO:0000256" key="2">
    <source>
        <dbReference type="ARBA" id="ARBA00022475"/>
    </source>
</evidence>
<evidence type="ECO:0000256" key="3">
    <source>
        <dbReference type="ARBA" id="ARBA00022741"/>
    </source>
</evidence>
<keyword evidence="5 11" id="KW-0067">ATP-binding</keyword>
<proteinExistence type="predicted"/>
<evidence type="ECO:0000256" key="4">
    <source>
        <dbReference type="ARBA" id="ARBA00022833"/>
    </source>
</evidence>
<organism evidence="11 12">
    <name type="scientific">Simiduia aestuariiviva</name>
    <dbReference type="NCBI Taxonomy" id="1510459"/>
    <lineage>
        <taxon>Bacteria</taxon>
        <taxon>Pseudomonadati</taxon>
        <taxon>Pseudomonadota</taxon>
        <taxon>Gammaproteobacteria</taxon>
        <taxon>Cellvibrionales</taxon>
        <taxon>Cellvibrionaceae</taxon>
        <taxon>Simiduia</taxon>
    </lineage>
</organism>
<dbReference type="NCBIfam" id="NF007090">
    <property type="entry name" value="PRK09544.1"/>
    <property type="match status" value="1"/>
</dbReference>
<dbReference type="AlphaFoldDB" id="A0A839UWE4"/>
<keyword evidence="7" id="KW-1278">Translocase</keyword>
<dbReference type="FunFam" id="3.40.50.300:FF:000392">
    <property type="entry name" value="Zinc import ATP-binding protein ZnuC"/>
    <property type="match status" value="1"/>
</dbReference>
<dbReference type="PROSITE" id="PS50893">
    <property type="entry name" value="ABC_TRANSPORTER_2"/>
    <property type="match status" value="1"/>
</dbReference>
<dbReference type="GO" id="GO:0005524">
    <property type="term" value="F:ATP binding"/>
    <property type="evidence" value="ECO:0007669"/>
    <property type="project" value="UniProtKB-KW"/>
</dbReference>
<dbReference type="Proteomes" id="UP000559987">
    <property type="component" value="Unassembled WGS sequence"/>
</dbReference>
<protein>
    <submittedName>
        <fullName evidence="11">Zinc transport system ATP-binding protein</fullName>
        <ecNumber evidence="11">3.6.3.-</ecNumber>
    </submittedName>
</protein>
<reference evidence="11 12" key="1">
    <citation type="submission" date="2020-08" db="EMBL/GenBank/DDBJ databases">
        <title>Genomic Encyclopedia of Type Strains, Phase III (KMG-III): the genomes of soil and plant-associated and newly described type strains.</title>
        <authorList>
            <person name="Whitman W."/>
        </authorList>
    </citation>
    <scope>NUCLEOTIDE SEQUENCE [LARGE SCALE GENOMIC DNA]</scope>
    <source>
        <strain evidence="11 12">CECT 8571</strain>
    </source>
</reference>
<dbReference type="EMBL" id="JACHXZ010000004">
    <property type="protein sequence ID" value="MBB3169677.1"/>
    <property type="molecule type" value="Genomic_DNA"/>
</dbReference>
<comment type="caution">
    <text evidence="11">The sequence shown here is derived from an EMBL/GenBank/DDBJ whole genome shotgun (WGS) entry which is preliminary data.</text>
</comment>
<evidence type="ECO:0000256" key="1">
    <source>
        <dbReference type="ARBA" id="ARBA00022448"/>
    </source>
</evidence>
<dbReference type="SMART" id="SM00382">
    <property type="entry name" value="AAA"/>
    <property type="match status" value="1"/>
</dbReference>
<dbReference type="RefSeq" id="WP_425502380.1">
    <property type="nucleotide sequence ID" value="NZ_JACHXZ010000004.1"/>
</dbReference>
<evidence type="ECO:0000256" key="8">
    <source>
        <dbReference type="ARBA" id="ARBA00023065"/>
    </source>
</evidence>
<keyword evidence="3" id="KW-0547">Nucleotide-binding</keyword>
<dbReference type="SUPFAM" id="SSF52540">
    <property type="entry name" value="P-loop containing nucleoside triphosphate hydrolases"/>
    <property type="match status" value="1"/>
</dbReference>
<dbReference type="GO" id="GO:0006829">
    <property type="term" value="P:zinc ion transport"/>
    <property type="evidence" value="ECO:0007669"/>
    <property type="project" value="UniProtKB-KW"/>
</dbReference>
<feature type="domain" description="ABC transporter" evidence="10">
    <location>
        <begin position="5"/>
        <end position="219"/>
    </location>
</feature>
<evidence type="ECO:0000256" key="6">
    <source>
        <dbReference type="ARBA" id="ARBA00022906"/>
    </source>
</evidence>
<dbReference type="GO" id="GO:0016887">
    <property type="term" value="F:ATP hydrolysis activity"/>
    <property type="evidence" value="ECO:0007669"/>
    <property type="project" value="InterPro"/>
</dbReference>
<name>A0A839UWE4_9GAMM</name>
<sequence length="265" mass="28555">MTRLIEAKNIGLTLADRTILEGVNLQLHAGKITTLIGPNGAGKTSLVRLLLGLQPASQGELWRKPSLRIGYMPQKLHIDASLPLTVQRFLQLGGAGAAALKNALSLTGIAHLLASPMQRLSGGEVQRVLLTRALAREPQLLVLDEPVQGVDVNGQVALYDLIDRIRAQQGCGVLMVSHDLHLVMAHTDEVICLNQHVCCHGHPESVTSDPAYLALFGAKAAQTLAVYTHHHDHKHNLHGDVVCNHDHSLPLEDCPPAAQKDESNA</sequence>
<evidence type="ECO:0000313" key="12">
    <source>
        <dbReference type="Proteomes" id="UP000559987"/>
    </source>
</evidence>
<evidence type="ECO:0000256" key="9">
    <source>
        <dbReference type="ARBA" id="ARBA00023136"/>
    </source>
</evidence>
<dbReference type="PANTHER" id="PTHR42734">
    <property type="entry name" value="METAL TRANSPORT SYSTEM ATP-BINDING PROTEIN TM_0124-RELATED"/>
    <property type="match status" value="1"/>
</dbReference>